<name>A0ABR2Q8L0_9ROSI</name>
<feature type="compositionally biased region" description="Low complexity" evidence="1">
    <location>
        <begin position="88"/>
        <end position="100"/>
    </location>
</feature>
<comment type="caution">
    <text evidence="2">The sequence shown here is derived from an EMBL/GenBank/DDBJ whole genome shotgun (WGS) entry which is preliminary data.</text>
</comment>
<evidence type="ECO:0000256" key="1">
    <source>
        <dbReference type="SAM" id="MobiDB-lite"/>
    </source>
</evidence>
<gene>
    <name evidence="2" type="ORF">V6N11_020322</name>
</gene>
<proteinExistence type="predicted"/>
<dbReference type="Proteomes" id="UP001396334">
    <property type="component" value="Unassembled WGS sequence"/>
</dbReference>
<evidence type="ECO:0000313" key="2">
    <source>
        <dbReference type="EMBL" id="KAK8996826.1"/>
    </source>
</evidence>
<evidence type="ECO:0000313" key="3">
    <source>
        <dbReference type="Proteomes" id="UP001396334"/>
    </source>
</evidence>
<keyword evidence="3" id="KW-1185">Reference proteome</keyword>
<protein>
    <submittedName>
        <fullName evidence="2">Uncharacterized protein</fullName>
    </submittedName>
</protein>
<feature type="region of interest" description="Disordered" evidence="1">
    <location>
        <begin position="88"/>
        <end position="109"/>
    </location>
</feature>
<organism evidence="2 3">
    <name type="scientific">Hibiscus sabdariffa</name>
    <name type="common">roselle</name>
    <dbReference type="NCBI Taxonomy" id="183260"/>
    <lineage>
        <taxon>Eukaryota</taxon>
        <taxon>Viridiplantae</taxon>
        <taxon>Streptophyta</taxon>
        <taxon>Embryophyta</taxon>
        <taxon>Tracheophyta</taxon>
        <taxon>Spermatophyta</taxon>
        <taxon>Magnoliopsida</taxon>
        <taxon>eudicotyledons</taxon>
        <taxon>Gunneridae</taxon>
        <taxon>Pentapetalae</taxon>
        <taxon>rosids</taxon>
        <taxon>malvids</taxon>
        <taxon>Malvales</taxon>
        <taxon>Malvaceae</taxon>
        <taxon>Malvoideae</taxon>
        <taxon>Hibiscus</taxon>
    </lineage>
</organism>
<accession>A0ABR2Q8L0</accession>
<reference evidence="2 3" key="1">
    <citation type="journal article" date="2024" name="G3 (Bethesda)">
        <title>Genome assembly of Hibiscus sabdariffa L. provides insights into metabolisms of medicinal natural products.</title>
        <authorList>
            <person name="Kim T."/>
        </authorList>
    </citation>
    <scope>NUCLEOTIDE SEQUENCE [LARGE SCALE GENOMIC DNA]</scope>
    <source>
        <strain evidence="2">TK-2024</strain>
        <tissue evidence="2">Old leaves</tissue>
    </source>
</reference>
<dbReference type="EMBL" id="JBBPBN010000043">
    <property type="protein sequence ID" value="KAK8996826.1"/>
    <property type="molecule type" value="Genomic_DNA"/>
</dbReference>
<sequence>MKTVREILFLEDEELLGRDFSIKRAKILTDSMNFIEERVLLSCNGTCFTVLLREFSAGDRSSLELDVCGVKNDSPLDGFIKVAGAESFSPASSSSSSPGKSKQEQVGNV</sequence>